<reference evidence="3" key="2">
    <citation type="journal article" date="2014" name="BMC Genomics">
        <title>A genomic perspective to assessing quality of mass-reared SIT flies used in Mediterranean fruit fly (Ceratitis capitata) eradication in California.</title>
        <authorList>
            <person name="Calla B."/>
            <person name="Hall B."/>
            <person name="Hou S."/>
            <person name="Geib S.M."/>
        </authorList>
    </citation>
    <scope>NUCLEOTIDE SEQUENCE</scope>
</reference>
<dbReference type="EMBL" id="GAMC01016293">
    <property type="protein sequence ID" value="JAB90262.1"/>
    <property type="molecule type" value="mRNA"/>
</dbReference>
<evidence type="ECO:0000256" key="2">
    <source>
        <dbReference type="SAM" id="SignalP"/>
    </source>
</evidence>
<proteinExistence type="evidence at transcript level"/>
<protein>
    <submittedName>
        <fullName evidence="3">Pheromone-binding protein-related protein 2</fullName>
    </submittedName>
</protein>
<dbReference type="PANTHER" id="PTHR11857">
    <property type="entry name" value="ODORANT BINDING PROTEIN-RELATED"/>
    <property type="match status" value="1"/>
</dbReference>
<dbReference type="PANTHER" id="PTHR11857:SF42">
    <property type="entry name" value="GENERAL ODORANT-BINDING PROTEIN 19D-RELATED"/>
    <property type="match status" value="1"/>
</dbReference>
<feature type="signal peptide" evidence="2">
    <location>
        <begin position="1"/>
        <end position="20"/>
    </location>
</feature>
<accession>W8AVF6</accession>
<dbReference type="KEGG" id="ccat:101461554"/>
<gene>
    <name evidence="3" type="primary">PBP2</name>
</gene>
<evidence type="ECO:0000313" key="3">
    <source>
        <dbReference type="EMBL" id="JAB90262.1"/>
    </source>
</evidence>
<dbReference type="GO" id="GO:0007608">
    <property type="term" value="P:sensory perception of smell"/>
    <property type="evidence" value="ECO:0007669"/>
    <property type="project" value="TreeGrafter"/>
</dbReference>
<dbReference type="InterPro" id="IPR006170">
    <property type="entry name" value="PBP/GOBP"/>
</dbReference>
<dbReference type="Pfam" id="PF01395">
    <property type="entry name" value="PBP_GOBP"/>
    <property type="match status" value="1"/>
</dbReference>
<dbReference type="OrthoDB" id="6595846at2759"/>
<dbReference type="Gene3D" id="1.10.238.20">
    <property type="entry name" value="Pheromone/general odorant binding protein domain"/>
    <property type="match status" value="1"/>
</dbReference>
<dbReference type="AlphaFoldDB" id="W8AVF6"/>
<dbReference type="GO" id="GO:0005615">
    <property type="term" value="C:extracellular space"/>
    <property type="evidence" value="ECO:0007669"/>
    <property type="project" value="TreeGrafter"/>
</dbReference>
<feature type="chain" id="PRO_5004905812" evidence="2">
    <location>
        <begin position="21"/>
        <end position="142"/>
    </location>
</feature>
<evidence type="ECO:0000256" key="1">
    <source>
        <dbReference type="ARBA" id="ARBA00022729"/>
    </source>
</evidence>
<dbReference type="SUPFAM" id="SSF47565">
    <property type="entry name" value="Insect pheromone/odorant-binding proteins"/>
    <property type="match status" value="1"/>
</dbReference>
<dbReference type="GeneID" id="101461554"/>
<dbReference type="GO" id="GO:0005549">
    <property type="term" value="F:odorant binding"/>
    <property type="evidence" value="ECO:0007669"/>
    <property type="project" value="InterPro"/>
</dbReference>
<keyword evidence="1 2" id="KW-0732">Signal</keyword>
<dbReference type="CDD" id="cd23992">
    <property type="entry name" value="PBP_GOBP"/>
    <property type="match status" value="1"/>
</dbReference>
<name>W8AVF6_CERCA</name>
<dbReference type="SMART" id="SM00708">
    <property type="entry name" value="PhBP"/>
    <property type="match status" value="1"/>
</dbReference>
<reference evidence="3" key="1">
    <citation type="submission" date="2013-07" db="EMBL/GenBank/DDBJ databases">
        <authorList>
            <person name="Geib S."/>
        </authorList>
    </citation>
    <scope>NUCLEOTIDE SEQUENCE</scope>
</reference>
<dbReference type="InterPro" id="IPR036728">
    <property type="entry name" value="PBP_GOBP_sf"/>
</dbReference>
<sequence>MKFLNICLIVCAALIANTKCDDFEGVKLTAQECKDEVGATDEDVETMFKHEPAGSAEAKCLHACVMKRFGLMNDDGKMDKEKATDILKIIASGNEEQESLGLEVLETCVDIDVDEDHCEAAEDYRVCMHTKAAENGFTMARV</sequence>
<organism evidence="3">
    <name type="scientific">Ceratitis capitata</name>
    <name type="common">Mediterranean fruit fly</name>
    <name type="synonym">Tephritis capitata</name>
    <dbReference type="NCBI Taxonomy" id="7213"/>
    <lineage>
        <taxon>Eukaryota</taxon>
        <taxon>Metazoa</taxon>
        <taxon>Ecdysozoa</taxon>
        <taxon>Arthropoda</taxon>
        <taxon>Hexapoda</taxon>
        <taxon>Insecta</taxon>
        <taxon>Pterygota</taxon>
        <taxon>Neoptera</taxon>
        <taxon>Endopterygota</taxon>
        <taxon>Diptera</taxon>
        <taxon>Brachycera</taxon>
        <taxon>Muscomorpha</taxon>
        <taxon>Tephritoidea</taxon>
        <taxon>Tephritidae</taxon>
        <taxon>Ceratitis</taxon>
        <taxon>Ceratitis</taxon>
    </lineage>
</organism>